<feature type="transmembrane region" description="Helical" evidence="1">
    <location>
        <begin position="174"/>
        <end position="192"/>
    </location>
</feature>
<keyword evidence="1" id="KW-1133">Transmembrane helix</keyword>
<feature type="transmembrane region" description="Helical" evidence="1">
    <location>
        <begin position="105"/>
        <end position="127"/>
    </location>
</feature>
<evidence type="ECO:0000313" key="3">
    <source>
        <dbReference type="Proteomes" id="UP000741013"/>
    </source>
</evidence>
<feature type="transmembrane region" description="Helical" evidence="1">
    <location>
        <begin position="233"/>
        <end position="253"/>
    </location>
</feature>
<dbReference type="Proteomes" id="UP000741013">
    <property type="component" value="Unassembled WGS sequence"/>
</dbReference>
<evidence type="ECO:0008006" key="4">
    <source>
        <dbReference type="Google" id="ProtNLM"/>
    </source>
</evidence>
<protein>
    <recommendedName>
        <fullName evidence="4">ABC-2 family transporter protein</fullName>
    </recommendedName>
</protein>
<keyword evidence="1" id="KW-0812">Transmembrane</keyword>
<reference evidence="2 3" key="1">
    <citation type="submission" date="2021-03" db="EMBL/GenBank/DDBJ databases">
        <title>Sequencing the genomes of 1000 actinobacteria strains.</title>
        <authorList>
            <person name="Klenk H.-P."/>
        </authorList>
    </citation>
    <scope>NUCLEOTIDE SEQUENCE [LARGE SCALE GENOMIC DNA]</scope>
    <source>
        <strain evidence="2 3">DSM 45510</strain>
    </source>
</reference>
<evidence type="ECO:0000256" key="1">
    <source>
        <dbReference type="SAM" id="Phobius"/>
    </source>
</evidence>
<keyword evidence="3" id="KW-1185">Reference proteome</keyword>
<keyword evidence="1" id="KW-0472">Membrane</keyword>
<dbReference type="EMBL" id="JAGGMS010000001">
    <property type="protein sequence ID" value="MBP2185803.1"/>
    <property type="molecule type" value="Genomic_DNA"/>
</dbReference>
<organism evidence="2 3">
    <name type="scientific">Amycolatopsis magusensis</name>
    <dbReference type="NCBI Taxonomy" id="882444"/>
    <lineage>
        <taxon>Bacteria</taxon>
        <taxon>Bacillati</taxon>
        <taxon>Actinomycetota</taxon>
        <taxon>Actinomycetes</taxon>
        <taxon>Pseudonocardiales</taxon>
        <taxon>Pseudonocardiaceae</taxon>
        <taxon>Amycolatopsis</taxon>
    </lineage>
</organism>
<proteinExistence type="predicted"/>
<feature type="transmembrane region" description="Helical" evidence="1">
    <location>
        <begin position="55"/>
        <end position="78"/>
    </location>
</feature>
<feature type="transmembrane region" description="Helical" evidence="1">
    <location>
        <begin position="147"/>
        <end position="167"/>
    </location>
</feature>
<name>A0ABS4Q2I3_9PSEU</name>
<comment type="caution">
    <text evidence="2">The sequence shown here is derived from an EMBL/GenBank/DDBJ whole genome shotgun (WGS) entry which is preliminary data.</text>
</comment>
<evidence type="ECO:0000313" key="2">
    <source>
        <dbReference type="EMBL" id="MBP2185803.1"/>
    </source>
</evidence>
<dbReference type="RefSeq" id="WP_209668644.1">
    <property type="nucleotide sequence ID" value="NZ_JAGGMS010000001.1"/>
</dbReference>
<feature type="transmembrane region" description="Helical" evidence="1">
    <location>
        <begin position="20"/>
        <end position="43"/>
    </location>
</feature>
<gene>
    <name evidence="2" type="ORF">JOM49_007329</name>
</gene>
<accession>A0ABS4Q2I3</accession>
<sequence>MIGVLRSEWIKLRSVRSTYIVLALVPAIFGLVALLTMTAANFWDATPSRRDSIILSPFTGFTSWIAGVGLAILGVLTMTSEHSTGLIRTTYTVVPLRTRVIAGKAIVLTVVAFVSGQFVEFGSFFLSRAMMGNRTIVGHTSSLVEEAPAMLASGTVVAVYAILGLGLGALLRSAAGAITALVAYWYITPLIAQKLPGEWASWATSLMLTHLPVQLTGAESFGMSPPLKLSQPAAAVVMLLYMAVALGVASLFVRRRDA</sequence>